<feature type="domain" description="C-type lectin" evidence="2">
    <location>
        <begin position="149"/>
        <end position="328"/>
    </location>
</feature>
<dbReference type="InterPro" id="IPR016186">
    <property type="entry name" value="C-type_lectin-like/link_sf"/>
</dbReference>
<gene>
    <name evidence="4" type="ORF">L5515_019664</name>
</gene>
<feature type="domain" description="PAN-3" evidence="3">
    <location>
        <begin position="3"/>
        <end position="138"/>
    </location>
</feature>
<dbReference type="InterPro" id="IPR001304">
    <property type="entry name" value="C-type_lectin-like"/>
</dbReference>
<organism evidence="4 5">
    <name type="scientific">Caenorhabditis briggsae</name>
    <dbReference type="NCBI Taxonomy" id="6238"/>
    <lineage>
        <taxon>Eukaryota</taxon>
        <taxon>Metazoa</taxon>
        <taxon>Ecdysozoa</taxon>
        <taxon>Nematoda</taxon>
        <taxon>Chromadorea</taxon>
        <taxon>Rhabditida</taxon>
        <taxon>Rhabditina</taxon>
        <taxon>Rhabditomorpha</taxon>
        <taxon>Rhabditoidea</taxon>
        <taxon>Rhabditidae</taxon>
        <taxon>Peloderinae</taxon>
        <taxon>Caenorhabditis</taxon>
    </lineage>
</organism>
<protein>
    <submittedName>
        <fullName evidence="4">Uncharacterized protein</fullName>
    </submittedName>
</protein>
<dbReference type="SUPFAM" id="SSF56436">
    <property type="entry name" value="C-type lectin-like"/>
    <property type="match status" value="1"/>
</dbReference>
<sequence length="339" mass="38417">MYLRGIFLYLLFVARASSNDWFTLIVKFGKPVEFSGGFVSQEGSYSHQDCVNECNNVINCIVAHFDGSVCTIYEFGSVEKVQLFETKNVNEILFKINYLGKVCPPEPLDALPIVSEMADEGFKNTQFQFTIDKDADGLLTFKYNTIRSCPPGFTKFTRPTGEYCLFLYANIYESFTYSDAYNSCIDKYDAILSGLETEEERLFVAEQGRLANMNDTYAGNLYWISGYRKYECSRPEQLENPKCDGIEVIILVFLENLRKTSSNFIGIYHCHLTNKTGYKWAEGNLGTVEESGYLQSCIVLWTQRVEGVLHGLTDDATCTMDKTRYAAARGFLCGKEAGR</sequence>
<dbReference type="Pfam" id="PF08277">
    <property type="entry name" value="PAN_3"/>
    <property type="match status" value="1"/>
</dbReference>
<evidence type="ECO:0000259" key="2">
    <source>
        <dbReference type="SMART" id="SM00034"/>
    </source>
</evidence>
<reference evidence="4 5" key="1">
    <citation type="submission" date="2022-04" db="EMBL/GenBank/DDBJ databases">
        <title>Chromosome-level reference genomes for two strains of Caenorhabditis briggsae: an improved platform for comparative genomics.</title>
        <authorList>
            <person name="Stevens L."/>
            <person name="Andersen E."/>
        </authorList>
    </citation>
    <scope>NUCLEOTIDE SEQUENCE [LARGE SCALE GENOMIC DNA]</scope>
    <source>
        <strain evidence="4">VX34</strain>
        <tissue evidence="4">Whole-organism</tissue>
    </source>
</reference>
<dbReference type="EMBL" id="CP092625">
    <property type="protein sequence ID" value="UMM44526.1"/>
    <property type="molecule type" value="Genomic_DNA"/>
</dbReference>
<dbReference type="SMART" id="SM00605">
    <property type="entry name" value="CW"/>
    <property type="match status" value="1"/>
</dbReference>
<dbReference type="AlphaFoldDB" id="A0AAE9FKY4"/>
<evidence type="ECO:0000256" key="1">
    <source>
        <dbReference type="SAM" id="SignalP"/>
    </source>
</evidence>
<dbReference type="InterPro" id="IPR006583">
    <property type="entry name" value="PAN-3_domain"/>
</dbReference>
<name>A0AAE9FKY4_CAEBR</name>
<dbReference type="InterPro" id="IPR016187">
    <property type="entry name" value="CTDL_fold"/>
</dbReference>
<evidence type="ECO:0000313" key="5">
    <source>
        <dbReference type="Proteomes" id="UP000829354"/>
    </source>
</evidence>
<keyword evidence="1" id="KW-0732">Signal</keyword>
<proteinExistence type="predicted"/>
<dbReference type="Gene3D" id="3.10.100.10">
    <property type="entry name" value="Mannose-Binding Protein A, subunit A"/>
    <property type="match status" value="1"/>
</dbReference>
<feature type="signal peptide" evidence="1">
    <location>
        <begin position="1"/>
        <end position="18"/>
    </location>
</feature>
<dbReference type="Proteomes" id="UP000829354">
    <property type="component" value="Chromosome X"/>
</dbReference>
<evidence type="ECO:0000313" key="4">
    <source>
        <dbReference type="EMBL" id="UMM44526.1"/>
    </source>
</evidence>
<evidence type="ECO:0000259" key="3">
    <source>
        <dbReference type="SMART" id="SM00605"/>
    </source>
</evidence>
<accession>A0AAE9FKY4</accession>
<dbReference type="PANTHER" id="PTHR47629">
    <property type="entry name" value="C-TYPE LECTIN-RELATED"/>
    <property type="match status" value="1"/>
</dbReference>
<feature type="chain" id="PRO_5042130222" evidence="1">
    <location>
        <begin position="19"/>
        <end position="339"/>
    </location>
</feature>
<keyword evidence="5" id="KW-1185">Reference proteome</keyword>
<dbReference type="SMART" id="SM00034">
    <property type="entry name" value="CLECT"/>
    <property type="match status" value="1"/>
</dbReference>
<dbReference type="PANTHER" id="PTHR47629:SF4">
    <property type="entry name" value="PAN-3 DOMAIN-CONTAINING PROTEIN"/>
    <property type="match status" value="1"/>
</dbReference>